<evidence type="ECO:0000256" key="1">
    <source>
        <dbReference type="ARBA" id="ARBA00000189"/>
    </source>
</evidence>
<dbReference type="PROSITE" id="PS50873">
    <property type="entry name" value="PEROXIDASE_4"/>
    <property type="match status" value="1"/>
</dbReference>
<dbReference type="PRINTS" id="PR00461">
    <property type="entry name" value="PLPEROXIDASE"/>
</dbReference>
<evidence type="ECO:0000313" key="13">
    <source>
        <dbReference type="EMBL" id="MQL75452.1"/>
    </source>
</evidence>
<evidence type="ECO:0000256" key="4">
    <source>
        <dbReference type="ARBA" id="ARBA00022617"/>
    </source>
</evidence>
<dbReference type="GO" id="GO:0006979">
    <property type="term" value="P:response to oxidative stress"/>
    <property type="evidence" value="ECO:0007669"/>
    <property type="project" value="InterPro"/>
</dbReference>
<comment type="cofactor">
    <cofactor evidence="2">
        <name>heme b</name>
        <dbReference type="ChEBI" id="CHEBI:60344"/>
    </cofactor>
</comment>
<organism evidence="13 14">
    <name type="scientific">Colocasia esculenta</name>
    <name type="common">Wild taro</name>
    <name type="synonym">Arum esculentum</name>
    <dbReference type="NCBI Taxonomy" id="4460"/>
    <lineage>
        <taxon>Eukaryota</taxon>
        <taxon>Viridiplantae</taxon>
        <taxon>Streptophyta</taxon>
        <taxon>Embryophyta</taxon>
        <taxon>Tracheophyta</taxon>
        <taxon>Spermatophyta</taxon>
        <taxon>Magnoliopsida</taxon>
        <taxon>Liliopsida</taxon>
        <taxon>Araceae</taxon>
        <taxon>Aroideae</taxon>
        <taxon>Colocasieae</taxon>
        <taxon>Colocasia</taxon>
    </lineage>
</organism>
<gene>
    <name evidence="13" type="ORF">Taro_007829</name>
</gene>
<dbReference type="SUPFAM" id="SSF48113">
    <property type="entry name" value="Heme-dependent peroxidases"/>
    <property type="match status" value="1"/>
</dbReference>
<feature type="domain" description="Plant heme peroxidase family profile" evidence="12">
    <location>
        <begin position="16"/>
        <end position="134"/>
    </location>
</feature>
<evidence type="ECO:0000256" key="5">
    <source>
        <dbReference type="ARBA" id="ARBA00022723"/>
    </source>
</evidence>
<keyword evidence="7" id="KW-0560">Oxidoreductase</keyword>
<dbReference type="GO" id="GO:0046872">
    <property type="term" value="F:metal ion binding"/>
    <property type="evidence" value="ECO:0007669"/>
    <property type="project" value="UniProtKB-KW"/>
</dbReference>
<dbReference type="PANTHER" id="PTHR31388">
    <property type="entry name" value="PEROXIDASE 72-RELATED"/>
    <property type="match status" value="1"/>
</dbReference>
<feature type="binding site" evidence="10">
    <location>
        <position position="65"/>
    </location>
    <ligand>
        <name>Ca(2+)</name>
        <dbReference type="ChEBI" id="CHEBI:29108"/>
        <label>2</label>
    </ligand>
</feature>
<keyword evidence="5 10" id="KW-0479">Metal-binding</keyword>
<dbReference type="OrthoDB" id="676933at2759"/>
<keyword evidence="9" id="KW-0376">Hydrogen peroxide</keyword>
<dbReference type="InterPro" id="IPR002016">
    <property type="entry name" value="Haem_peroxidase"/>
</dbReference>
<protein>
    <recommendedName>
        <fullName evidence="12">Plant heme peroxidase family profile domain-containing protein</fullName>
    </recommendedName>
</protein>
<dbReference type="GO" id="GO:0042744">
    <property type="term" value="P:hydrogen peroxide catabolic process"/>
    <property type="evidence" value="ECO:0007669"/>
    <property type="project" value="UniProtKB-KW"/>
</dbReference>
<comment type="caution">
    <text evidence="13">The sequence shown here is derived from an EMBL/GenBank/DDBJ whole genome shotgun (WGS) entry which is preliminary data.</text>
</comment>
<dbReference type="EMBL" id="NMUH01000251">
    <property type="protein sequence ID" value="MQL75452.1"/>
    <property type="molecule type" value="Genomic_DNA"/>
</dbReference>
<evidence type="ECO:0000259" key="12">
    <source>
        <dbReference type="PROSITE" id="PS50873"/>
    </source>
</evidence>
<evidence type="ECO:0000256" key="10">
    <source>
        <dbReference type="PIRSR" id="PIRSR600823-3"/>
    </source>
</evidence>
<accession>A0A843TSA0</accession>
<dbReference type="InterPro" id="IPR010255">
    <property type="entry name" value="Haem_peroxidase_sf"/>
</dbReference>
<dbReference type="InterPro" id="IPR000823">
    <property type="entry name" value="Peroxidase_pln"/>
</dbReference>
<evidence type="ECO:0000256" key="8">
    <source>
        <dbReference type="ARBA" id="ARBA00023004"/>
    </source>
</evidence>
<dbReference type="PANTHER" id="PTHR31388:SF5">
    <property type="entry name" value="PEROXIDASE"/>
    <property type="match status" value="1"/>
</dbReference>
<dbReference type="AlphaFoldDB" id="A0A843TSA0"/>
<dbReference type="Proteomes" id="UP000652761">
    <property type="component" value="Unassembled WGS sequence"/>
</dbReference>
<evidence type="ECO:0000256" key="9">
    <source>
        <dbReference type="ARBA" id="ARBA00023324"/>
    </source>
</evidence>
<comment type="similarity">
    <text evidence="11">Belongs to the peroxidase family.</text>
</comment>
<evidence type="ECO:0000256" key="11">
    <source>
        <dbReference type="RuleBase" id="RU004241"/>
    </source>
</evidence>
<comment type="cofactor">
    <cofactor evidence="10">
        <name>Ca(2+)</name>
        <dbReference type="ChEBI" id="CHEBI:29108"/>
    </cofactor>
    <text evidence="10">Binds 2 calcium ions per subunit.</text>
</comment>
<reference evidence="13" key="1">
    <citation type="submission" date="2017-07" db="EMBL/GenBank/DDBJ databases">
        <title>Taro Niue Genome Assembly and Annotation.</title>
        <authorList>
            <person name="Atibalentja N."/>
            <person name="Keating K."/>
            <person name="Fields C.J."/>
        </authorList>
    </citation>
    <scope>NUCLEOTIDE SEQUENCE</scope>
    <source>
        <strain evidence="13">Niue_2</strain>
        <tissue evidence="13">Leaf</tissue>
    </source>
</reference>
<dbReference type="Gene3D" id="1.10.420.10">
    <property type="entry name" value="Peroxidase, domain 2"/>
    <property type="match status" value="1"/>
</dbReference>
<name>A0A843TSA0_COLES</name>
<evidence type="ECO:0000256" key="2">
    <source>
        <dbReference type="ARBA" id="ARBA00001970"/>
    </source>
</evidence>
<dbReference type="Pfam" id="PF00141">
    <property type="entry name" value="peroxidase"/>
    <property type="match status" value="1"/>
</dbReference>
<dbReference type="GO" id="GO:0020037">
    <property type="term" value="F:heme binding"/>
    <property type="evidence" value="ECO:0007669"/>
    <property type="project" value="InterPro"/>
</dbReference>
<evidence type="ECO:0000313" key="14">
    <source>
        <dbReference type="Proteomes" id="UP000652761"/>
    </source>
</evidence>
<sequence length="134" mass="14890">MQANYERPQPPARLHAHCYVNPSAQAHKPIISSIPQRSNPRTLGHHHPPVSCPASGGDSNLAPLDIQTPIRFDNRYFQNLLTQRGLLHSDQELFNGGSQDALVRSYSNNNASFNRDFAAAMVRMGNIDQPLDGY</sequence>
<evidence type="ECO:0000256" key="6">
    <source>
        <dbReference type="ARBA" id="ARBA00022837"/>
    </source>
</evidence>
<comment type="catalytic activity">
    <reaction evidence="1">
        <text>2 a phenolic donor + H2O2 = 2 a phenolic radical donor + 2 H2O</text>
        <dbReference type="Rhea" id="RHEA:56136"/>
        <dbReference type="ChEBI" id="CHEBI:15377"/>
        <dbReference type="ChEBI" id="CHEBI:16240"/>
        <dbReference type="ChEBI" id="CHEBI:139520"/>
        <dbReference type="ChEBI" id="CHEBI:139521"/>
        <dbReference type="EC" id="1.11.1.7"/>
    </reaction>
</comment>
<keyword evidence="4" id="KW-0349">Heme</keyword>
<feature type="binding site" evidence="10">
    <location>
        <position position="68"/>
    </location>
    <ligand>
        <name>Ca(2+)</name>
        <dbReference type="ChEBI" id="CHEBI:29108"/>
        <label>2</label>
    </ligand>
</feature>
<keyword evidence="8" id="KW-0408">Iron</keyword>
<proteinExistence type="inferred from homology"/>
<keyword evidence="14" id="KW-1185">Reference proteome</keyword>
<evidence type="ECO:0000256" key="3">
    <source>
        <dbReference type="ARBA" id="ARBA00022559"/>
    </source>
</evidence>
<dbReference type="GO" id="GO:0140825">
    <property type="term" value="F:lactoperoxidase activity"/>
    <property type="evidence" value="ECO:0007669"/>
    <property type="project" value="UniProtKB-EC"/>
</dbReference>
<evidence type="ECO:0000256" key="7">
    <source>
        <dbReference type="ARBA" id="ARBA00023002"/>
    </source>
</evidence>
<feature type="binding site" evidence="10">
    <location>
        <position position="73"/>
    </location>
    <ligand>
        <name>Ca(2+)</name>
        <dbReference type="ChEBI" id="CHEBI:29108"/>
        <label>2</label>
    </ligand>
</feature>
<keyword evidence="6 10" id="KW-0106">Calcium</keyword>
<keyword evidence="3" id="KW-0575">Peroxidase</keyword>